<feature type="repeat" description="WD" evidence="3">
    <location>
        <begin position="420"/>
        <end position="459"/>
    </location>
</feature>
<dbReference type="EMBL" id="HBFK01001927">
    <property type="protein sequence ID" value="CAD8734622.1"/>
    <property type="molecule type" value="Transcribed_RNA"/>
</dbReference>
<accession>A0A6U2HW23</accession>
<gene>
    <name evidence="4" type="ORF">HAND1043_LOCUS1113</name>
</gene>
<dbReference type="PROSITE" id="PS50082">
    <property type="entry name" value="WD_REPEATS_2"/>
    <property type="match status" value="4"/>
</dbReference>
<sequence length="632" mass="69008">MGDLEAAELEHVIGFTGQDHHALTSHPRDPNILLHGIGHVVVIADQTDPHKQDLLRGHDSEVVSVAFSPSGRLLATGQRRSMFRDGEQVIVWEYESRKPVYRLTGVEGTVKSLKFSEDDRFLAAFGDGSGNGNDIAIWDMQNGGVAQFVKCPQNVTCMCWGPTVVADDTRRTKTPRYSLFTFHSVRVNVHFLEYDLRTMHYALKTQLVKFPSAGLTRTYHCCCLAPSLGELVAGTSVGEMMVFNTDNLIYRATLPISTNGIISMAACGDHVYVGAGDGKVKKLQGNDQYWTIIEETQVTGRVTSLTVRADQEEIILGTDAAIMYTVRMSDLALRVLQRSSVSAIRGVSFGSRSDVFASITADGTMSVIDLSDYSVLASARGPCAASCVTFDGEDRVLTGWEDGGLRIFKASNGDLIGHITKCHRGKVSCIVVGSEFIYTAGEDGTMRVWSNRSLEFVSQFAEHSKPITGLVADNVHKNLVHTCAGDRMVITYDLKTGRRANFKSHKDGAFTGMCQRIDSEQELLTSTTDGFVLSWDCDVATPVMALDCGRRMKFLCTAISSGGRFVAVGCEDMAVRIWDIQTGEIVAGCMGHSGVIQQVSWSPDEKQVISCGEDGALCVWNFYLGGMDSARE</sequence>
<dbReference type="PANTHER" id="PTHR13720">
    <property type="entry name" value="WD-40 REPEAT PROTEIN"/>
    <property type="match status" value="1"/>
</dbReference>
<protein>
    <recommendedName>
        <fullName evidence="5">Anaphase-promoting complex subunit 4 WD40 domain-containing protein</fullName>
    </recommendedName>
</protein>
<dbReference type="SUPFAM" id="SSF50978">
    <property type="entry name" value="WD40 repeat-like"/>
    <property type="match status" value="2"/>
</dbReference>
<keyword evidence="2" id="KW-0677">Repeat</keyword>
<evidence type="ECO:0000256" key="1">
    <source>
        <dbReference type="ARBA" id="ARBA00022574"/>
    </source>
</evidence>
<proteinExistence type="predicted"/>
<dbReference type="SMART" id="SM00320">
    <property type="entry name" value="WD40"/>
    <property type="match status" value="10"/>
</dbReference>
<organism evidence="4">
    <name type="scientific">Hemiselmis andersenii</name>
    <name type="common">Cryptophyte alga</name>
    <dbReference type="NCBI Taxonomy" id="464988"/>
    <lineage>
        <taxon>Eukaryota</taxon>
        <taxon>Cryptophyceae</taxon>
        <taxon>Cryptomonadales</taxon>
        <taxon>Hemiselmidaceae</taxon>
        <taxon>Hemiselmis</taxon>
    </lineage>
</organism>
<feature type="repeat" description="WD" evidence="3">
    <location>
        <begin position="55"/>
        <end position="77"/>
    </location>
</feature>
<dbReference type="Pfam" id="PF00400">
    <property type="entry name" value="WD40"/>
    <property type="match status" value="4"/>
</dbReference>
<feature type="repeat" description="WD" evidence="3">
    <location>
        <begin position="558"/>
        <end position="588"/>
    </location>
</feature>
<evidence type="ECO:0008006" key="5">
    <source>
        <dbReference type="Google" id="ProtNLM"/>
    </source>
</evidence>
<dbReference type="AlphaFoldDB" id="A0A6U2HW23"/>
<evidence type="ECO:0000256" key="2">
    <source>
        <dbReference type="ARBA" id="ARBA00022737"/>
    </source>
</evidence>
<evidence type="ECO:0000313" key="4">
    <source>
        <dbReference type="EMBL" id="CAD8734622.1"/>
    </source>
</evidence>
<feature type="repeat" description="WD" evidence="3">
    <location>
        <begin position="589"/>
        <end position="621"/>
    </location>
</feature>
<dbReference type="InterPro" id="IPR050630">
    <property type="entry name" value="WD_repeat_EMAP"/>
</dbReference>
<reference evidence="4" key="1">
    <citation type="submission" date="2021-01" db="EMBL/GenBank/DDBJ databases">
        <authorList>
            <person name="Corre E."/>
            <person name="Pelletier E."/>
            <person name="Niang G."/>
            <person name="Scheremetjew M."/>
            <person name="Finn R."/>
            <person name="Kale V."/>
            <person name="Holt S."/>
            <person name="Cochrane G."/>
            <person name="Meng A."/>
            <person name="Brown T."/>
            <person name="Cohen L."/>
        </authorList>
    </citation>
    <scope>NUCLEOTIDE SEQUENCE</scope>
    <source>
        <strain evidence="4">CCMP441</strain>
    </source>
</reference>
<name>A0A6U2HW23_HEMAN</name>
<dbReference type="InterPro" id="IPR036322">
    <property type="entry name" value="WD40_repeat_dom_sf"/>
</dbReference>
<dbReference type="InterPro" id="IPR001680">
    <property type="entry name" value="WD40_rpt"/>
</dbReference>
<dbReference type="InterPro" id="IPR015943">
    <property type="entry name" value="WD40/YVTN_repeat-like_dom_sf"/>
</dbReference>
<dbReference type="PROSITE" id="PS50294">
    <property type="entry name" value="WD_REPEATS_REGION"/>
    <property type="match status" value="1"/>
</dbReference>
<dbReference type="PANTHER" id="PTHR13720:SF53">
    <property type="entry name" value="ANAPHASE-PROMOTING COMPLEX SUBUNIT 4 WD40 DOMAIN-CONTAINING PROTEIN"/>
    <property type="match status" value="1"/>
</dbReference>
<evidence type="ECO:0000256" key="3">
    <source>
        <dbReference type="PROSITE-ProRule" id="PRU00221"/>
    </source>
</evidence>
<keyword evidence="1 3" id="KW-0853">WD repeat</keyword>
<dbReference type="Gene3D" id="2.130.10.10">
    <property type="entry name" value="YVTN repeat-like/Quinoprotein amine dehydrogenase"/>
    <property type="match status" value="3"/>
</dbReference>